<dbReference type="EMBL" id="BAAFGK010000004">
    <property type="protein sequence ID" value="GAB0058071.1"/>
    <property type="molecule type" value="Genomic_DNA"/>
</dbReference>
<reference evidence="1 2" key="1">
    <citation type="submission" date="2024-05" db="EMBL/GenBank/DDBJ databases">
        <authorList>
            <consortium name="Candidatus Magnetaquicoccaceae bacterium FCR-1 genome sequencing consortium"/>
            <person name="Shimoshige H."/>
            <person name="Shimamura S."/>
            <person name="Taoka A."/>
            <person name="Kobayashi H."/>
            <person name="Maekawa T."/>
        </authorList>
    </citation>
    <scope>NUCLEOTIDE SEQUENCE [LARGE SCALE GENOMIC DNA]</scope>
    <source>
        <strain evidence="1 2">FCR-1</strain>
    </source>
</reference>
<organism evidence="1 2">
    <name type="scientific">Candidatus Magnetaquiglobus chichijimensis</name>
    <dbReference type="NCBI Taxonomy" id="3141448"/>
    <lineage>
        <taxon>Bacteria</taxon>
        <taxon>Pseudomonadati</taxon>
        <taxon>Pseudomonadota</taxon>
        <taxon>Magnetococcia</taxon>
        <taxon>Magnetococcales</taxon>
        <taxon>Candidatus Magnetaquicoccaceae</taxon>
        <taxon>Candidatus Magnetaquiglobus</taxon>
    </lineage>
</organism>
<gene>
    <name evidence="1" type="ORF">SIID45300_02411</name>
</gene>
<protein>
    <submittedName>
        <fullName evidence="1">Uncharacterized protein</fullName>
    </submittedName>
</protein>
<evidence type="ECO:0000313" key="2">
    <source>
        <dbReference type="Proteomes" id="UP001628193"/>
    </source>
</evidence>
<comment type="caution">
    <text evidence="1">The sequence shown here is derived from an EMBL/GenBank/DDBJ whole genome shotgun (WGS) entry which is preliminary data.</text>
</comment>
<dbReference type="Proteomes" id="UP001628193">
    <property type="component" value="Unassembled WGS sequence"/>
</dbReference>
<reference evidence="1 2" key="2">
    <citation type="submission" date="2024-09" db="EMBL/GenBank/DDBJ databases">
        <title>Draft genome sequence of Candidatus Magnetaquicoccaceae bacterium FCR-1.</title>
        <authorList>
            <person name="Shimoshige H."/>
            <person name="Shimamura S."/>
            <person name="Taoka A."/>
            <person name="Kobayashi H."/>
            <person name="Maekawa T."/>
        </authorList>
    </citation>
    <scope>NUCLEOTIDE SEQUENCE [LARGE SCALE GENOMIC DNA]</scope>
    <source>
        <strain evidence="1 2">FCR-1</strain>
    </source>
</reference>
<sequence>MNVTEKEASRLWCCQARHEAVRQADRKVMVSCIGSGCMAWRWDMPANEVESQKTRYGHCGLAGIPEWT</sequence>
<keyword evidence="2" id="KW-1185">Reference proteome</keyword>
<name>A0ABQ0CB14_9PROT</name>
<accession>A0ABQ0CB14</accession>
<proteinExistence type="predicted"/>
<evidence type="ECO:0000313" key="1">
    <source>
        <dbReference type="EMBL" id="GAB0058071.1"/>
    </source>
</evidence>